<reference evidence="1" key="1">
    <citation type="submission" date="2021-06" db="EMBL/GenBank/DDBJ databases">
        <authorList>
            <person name="Hodson N. C."/>
            <person name="Mongue J. A."/>
            <person name="Jaron S. K."/>
        </authorList>
    </citation>
    <scope>NUCLEOTIDE SEQUENCE</scope>
</reference>
<dbReference type="Proteomes" id="UP000708208">
    <property type="component" value="Unassembled WGS sequence"/>
</dbReference>
<evidence type="ECO:0000313" key="2">
    <source>
        <dbReference type="Proteomes" id="UP000708208"/>
    </source>
</evidence>
<name>A0A8J2PH37_9HEXA</name>
<sequence length="222" mass="25006">TNPTTAASIRNSTISYNGGFGVYVNSSWSGFELDSCRVESNAADGVRYVFHDALPDQKLDGIDVFELCTVPITQNQIYPIRLSIEQHEKNFLANECRKRFTVRSGYVLTMHFPYMMSKVDYGGEIRVYDGTDSRGNLLTTIRVKNETWPQSVTSLKDSIYIEYKAKPENELLVFIDLVANKRKDFELKIDNSLIALNNGRGIAVENIRSQVIVASSSVKENS</sequence>
<keyword evidence="2" id="KW-1185">Reference proteome</keyword>
<protein>
    <recommendedName>
        <fullName evidence="3">Right handed beta helix domain-containing protein</fullName>
    </recommendedName>
</protein>
<accession>A0A8J2PH37</accession>
<dbReference type="AlphaFoldDB" id="A0A8J2PH37"/>
<evidence type="ECO:0000313" key="1">
    <source>
        <dbReference type="EMBL" id="CAG7785924.1"/>
    </source>
</evidence>
<proteinExistence type="predicted"/>
<dbReference type="EMBL" id="CAJVCH010307255">
    <property type="protein sequence ID" value="CAG7785924.1"/>
    <property type="molecule type" value="Genomic_DNA"/>
</dbReference>
<feature type="non-terminal residue" evidence="1">
    <location>
        <position position="1"/>
    </location>
</feature>
<evidence type="ECO:0008006" key="3">
    <source>
        <dbReference type="Google" id="ProtNLM"/>
    </source>
</evidence>
<gene>
    <name evidence="1" type="ORF">AFUS01_LOCUS24519</name>
</gene>
<dbReference type="OrthoDB" id="536948at2759"/>
<comment type="caution">
    <text evidence="1">The sequence shown here is derived from an EMBL/GenBank/DDBJ whole genome shotgun (WGS) entry which is preliminary data.</text>
</comment>
<feature type="non-terminal residue" evidence="1">
    <location>
        <position position="222"/>
    </location>
</feature>
<organism evidence="1 2">
    <name type="scientific">Allacma fusca</name>
    <dbReference type="NCBI Taxonomy" id="39272"/>
    <lineage>
        <taxon>Eukaryota</taxon>
        <taxon>Metazoa</taxon>
        <taxon>Ecdysozoa</taxon>
        <taxon>Arthropoda</taxon>
        <taxon>Hexapoda</taxon>
        <taxon>Collembola</taxon>
        <taxon>Symphypleona</taxon>
        <taxon>Sminthuridae</taxon>
        <taxon>Allacma</taxon>
    </lineage>
</organism>